<dbReference type="CDD" id="cd02042">
    <property type="entry name" value="ParAB_family"/>
    <property type="match status" value="1"/>
</dbReference>
<proteinExistence type="predicted"/>
<evidence type="ECO:0000259" key="1">
    <source>
        <dbReference type="Pfam" id="PF13614"/>
    </source>
</evidence>
<dbReference type="InterPro" id="IPR050678">
    <property type="entry name" value="DNA_Partitioning_ATPase"/>
</dbReference>
<gene>
    <name evidence="2" type="ORF">SS37A_40970</name>
    <name evidence="3" type="ORF">SS37A_41970</name>
</gene>
<dbReference type="InterPro" id="IPR027417">
    <property type="entry name" value="P-loop_NTPase"/>
</dbReference>
<dbReference type="EMBL" id="AP027146">
    <property type="protein sequence ID" value="BDV36667.1"/>
    <property type="molecule type" value="Genomic_DNA"/>
</dbReference>
<dbReference type="InterPro" id="IPR025669">
    <property type="entry name" value="AAA_dom"/>
</dbReference>
<evidence type="ECO:0000313" key="4">
    <source>
        <dbReference type="Proteomes" id="UP001317629"/>
    </source>
</evidence>
<keyword evidence="2" id="KW-0614">Plasmid</keyword>
<accession>A0ABM8EFK9</accession>
<dbReference type="Proteomes" id="UP001317629">
    <property type="component" value="Plasmid pSS37A-Re-3"/>
</dbReference>
<dbReference type="Pfam" id="PF13614">
    <property type="entry name" value="AAA_31"/>
    <property type="match status" value="1"/>
</dbReference>
<sequence>MGKKVLVIDLDPQTNATLMLIGEEKWFELNKKEQTLARLFKDAMDPDNRKFNLEGTLQKQVSDVGAARTIDLLPSSLDLIDVQDKLASAPAGKFYAANPIDLLWRAVKGKLDDYDVVIVDCPPNLGIITLNGLRISEGYIIPTIPDHLSTYGIPQITTRIRDFSEAISETIEPVGIVATKYQANSTVHNNVLKQLREDADLPDVMDTIIRQANAVAAAAEFQMYSRTLKQKYGAELAGQYDDLAREIWSALEA</sequence>
<dbReference type="EMBL" id="AP027145">
    <property type="protein sequence ID" value="BDV36567.1"/>
    <property type="molecule type" value="Genomic_DNA"/>
</dbReference>
<geneLocation type="plasmid" evidence="2 4">
    <name>pSS37A-Re-3</name>
</geneLocation>
<reference evidence="2 4" key="1">
    <citation type="journal article" date="2023" name="Int. J. Syst. Evol. Microbiol.">
        <title>Methylocystis iwaonis sp. nov., a type II methane-oxidizing bacterium from surface soil of a rice paddy field in Japan, and emended description of the genus Methylocystis (ex Whittenbury et al. 1970) Bowman et al. 1993.</title>
        <authorList>
            <person name="Kaise H."/>
            <person name="Sawadogo J.B."/>
            <person name="Alam M.S."/>
            <person name="Ueno C."/>
            <person name="Dianou D."/>
            <person name="Shinjo R."/>
            <person name="Asakawa S."/>
        </authorList>
    </citation>
    <scope>NUCLEOTIDE SEQUENCE [LARGE SCALE GENOMIC DNA]</scope>
    <source>
        <strain evidence="2 4">SS37A-Re</strain>
        <plasmid evidence="2 4">pSS37A-Re-3</plasmid>
        <plasmid evidence="3 4">pSS37A-Re-4</plasmid>
    </source>
</reference>
<keyword evidence="4" id="KW-1185">Reference proteome</keyword>
<evidence type="ECO:0000313" key="2">
    <source>
        <dbReference type="EMBL" id="BDV36567.1"/>
    </source>
</evidence>
<protein>
    <submittedName>
        <fullName evidence="2">Chromosome partitioning protein ParA</fullName>
    </submittedName>
</protein>
<dbReference type="SUPFAM" id="SSF52540">
    <property type="entry name" value="P-loop containing nucleoside triphosphate hydrolases"/>
    <property type="match status" value="1"/>
</dbReference>
<geneLocation type="plasmid" evidence="3 4">
    <name>pSS37A-Re-4</name>
</geneLocation>
<evidence type="ECO:0000313" key="3">
    <source>
        <dbReference type="EMBL" id="BDV36667.1"/>
    </source>
</evidence>
<name>A0ABM8EFK9_9HYPH</name>
<organism evidence="2 4">
    <name type="scientific">Methylocystis iwaonis</name>
    <dbReference type="NCBI Taxonomy" id="2885079"/>
    <lineage>
        <taxon>Bacteria</taxon>
        <taxon>Pseudomonadati</taxon>
        <taxon>Pseudomonadota</taxon>
        <taxon>Alphaproteobacteria</taxon>
        <taxon>Hyphomicrobiales</taxon>
        <taxon>Methylocystaceae</taxon>
        <taxon>Methylocystis</taxon>
    </lineage>
</organism>
<dbReference type="PANTHER" id="PTHR13696:SF52">
    <property type="entry name" value="PARA FAMILY PROTEIN CT_582"/>
    <property type="match status" value="1"/>
</dbReference>
<dbReference type="PANTHER" id="PTHR13696">
    <property type="entry name" value="P-LOOP CONTAINING NUCLEOSIDE TRIPHOSPHATE HYDROLASE"/>
    <property type="match status" value="1"/>
</dbReference>
<dbReference type="Proteomes" id="UP001317629">
    <property type="component" value="Plasmid pSS37A-Re-4"/>
</dbReference>
<dbReference type="Gene3D" id="3.40.50.300">
    <property type="entry name" value="P-loop containing nucleotide triphosphate hydrolases"/>
    <property type="match status" value="1"/>
</dbReference>
<feature type="domain" description="AAA" evidence="1">
    <location>
        <begin position="2"/>
        <end position="171"/>
    </location>
</feature>